<dbReference type="OrthoDB" id="5297524at2"/>
<evidence type="ECO:0000313" key="2">
    <source>
        <dbReference type="EMBL" id="PZD81094.1"/>
    </source>
</evidence>
<evidence type="ECO:0008006" key="4">
    <source>
        <dbReference type="Google" id="ProtNLM"/>
    </source>
</evidence>
<evidence type="ECO:0000313" key="3">
    <source>
        <dbReference type="Proteomes" id="UP000248886"/>
    </source>
</evidence>
<sequence length="175" mass="19410">MTNILRFITIVVALAVPVMARCAPATQMESFYDCVLPPTLAVYRDAVVASGHMATDVSFFKNKNPGASFDETSWLYALYAKKNLSQCKIPTDSADAKKSQSIVNAARNIIDGYIAFTWSPTPMSLAKEWPQIRSGYDNIRASIGNEYYRVSVPEGVIKTDGKYEAMIHMQMGPMH</sequence>
<dbReference type="Proteomes" id="UP000248886">
    <property type="component" value="Unassembled WGS sequence"/>
</dbReference>
<accession>A0A2W1KH54</accession>
<proteinExistence type="predicted"/>
<name>A0A2W1KH54_ACIFR</name>
<dbReference type="AlphaFoldDB" id="A0A2W1KH54"/>
<dbReference type="EMBL" id="QKQP01000005">
    <property type="protein sequence ID" value="PZD81094.1"/>
    <property type="molecule type" value="Genomic_DNA"/>
</dbReference>
<evidence type="ECO:0000256" key="1">
    <source>
        <dbReference type="SAM" id="SignalP"/>
    </source>
</evidence>
<protein>
    <recommendedName>
        <fullName evidence="4">Lipoprotein</fullName>
    </recommendedName>
</protein>
<dbReference type="RefSeq" id="WP_012537618.1">
    <property type="nucleotide sequence ID" value="NZ_AP025160.1"/>
</dbReference>
<dbReference type="GeneID" id="65282131"/>
<comment type="caution">
    <text evidence="2">The sequence shown here is derived from an EMBL/GenBank/DDBJ whole genome shotgun (WGS) entry which is preliminary data.</text>
</comment>
<feature type="chain" id="PRO_5016179546" description="Lipoprotein" evidence="1">
    <location>
        <begin position="21"/>
        <end position="175"/>
    </location>
</feature>
<gene>
    <name evidence="2" type="ORF">DN052_11915</name>
</gene>
<keyword evidence="1" id="KW-0732">Signal</keyword>
<organism evidence="2 3">
    <name type="scientific">Acidithiobacillus ferrooxidans</name>
    <name type="common">Thiobacillus ferrooxidans</name>
    <dbReference type="NCBI Taxonomy" id="920"/>
    <lineage>
        <taxon>Bacteria</taxon>
        <taxon>Pseudomonadati</taxon>
        <taxon>Pseudomonadota</taxon>
        <taxon>Acidithiobacillia</taxon>
        <taxon>Acidithiobacillales</taxon>
        <taxon>Acidithiobacillaceae</taxon>
        <taxon>Acidithiobacillus</taxon>
    </lineage>
</organism>
<feature type="signal peptide" evidence="1">
    <location>
        <begin position="1"/>
        <end position="20"/>
    </location>
</feature>
<reference evidence="2 3" key="1">
    <citation type="submission" date="2018-06" db="EMBL/GenBank/DDBJ databases">
        <title>Draft sequence of Acidithiobacillus ferrooxidans CCM 4253.</title>
        <authorList>
            <person name="Moya-Beltran A."/>
            <person name="Castro M."/>
            <person name="Covarrubias P.C."/>
            <person name="Issotta F."/>
            <person name="Janiczek O."/>
            <person name="Mandl M."/>
            <person name="Kucera J."/>
            <person name="Quatrini R."/>
        </authorList>
    </citation>
    <scope>NUCLEOTIDE SEQUENCE [LARGE SCALE GENOMIC DNA]</scope>
    <source>
        <strain evidence="2 3">CCM 4253</strain>
    </source>
</reference>